<feature type="region of interest" description="Disordered" evidence="1">
    <location>
        <begin position="1"/>
        <end position="26"/>
    </location>
</feature>
<sequence length="918" mass="101931">MHGHNNPATRTRQPRTPQRPVNFAWGTDGKSNIAHAAKAASFKEFAGMLLDLCQNYAAPALEGINRADPEQRANAKNRLPWICAPMEFAISERGDGVPDLYTPLRKKALAQPRRTLHGDIDGITDAQLDALMQRIDYIGLSCIVQASTSDTYKGDGLRAGHIIFELSEPVESLHMAHLYEHLGADLGLGLEWDLSLSRPAQILFLSDADLVLVEGKPLDVWQYGEPPKQSHRRTGISARVGDDLLEALHAAGKWSEDDNGFYLPALVHEYSCGHSSPTDLLIRLPGGGYDMITAASFHHTDRDIVKHAGRLLDARGYPEIGAMVAAANSQAGRIQTVKGIKVWEMNKTERSTADNADNIETLKARMKKATGAERRELKATIAAMQSGETPQPPRTELHELVGLEVGKALAGFGVNDGYTPADKQGIYPATAEWGNLSRYGLNDTTLRRILASTFYLLGKKMIVTMDARGAVKLLERTSVSSLALEHGDLFKASDTLRKLVGDHLNRKAKADKNKDDAKAADEAPARLEKAIGDVSKAINNVLLKVLEAKRQANRMRVEFDMFADQGSCELEVSGDGCAVYTRAVPLFNMPAPDKAIVDDYRDHWPDVDKFIEWLFRSRIASSGKQSFLWKNAVSNSGKTLLMGALKDELNIATELHLDDISRKGTLDGGRPAEEFAGKWLVVFDEIREFPAAMKHLDNSLRVTAKFQMTQEVRMHGKLIMSAFELEGLADGVESQIANRLSRLESSNVITSRPLFKERRGTAYRINIARYIAQRLDAMIVAAREQGREEAVRDADRWLGEFLSNHSIALAVGSQDDVLAEWAGDFAEWVRLEARDGNDTSIKAALKGDVLKRPQTIFAKWVDNVFPKKQRSDIVRQWRAILHAGGFEDYRTSDIKGMRMPTTARKPGKDRRDENMWRN</sequence>
<feature type="region of interest" description="Disordered" evidence="1">
    <location>
        <begin position="897"/>
        <end position="918"/>
    </location>
</feature>
<evidence type="ECO:0000313" key="2">
    <source>
        <dbReference type="EMBL" id="MDR9888827.1"/>
    </source>
</evidence>
<protein>
    <submittedName>
        <fullName evidence="2">Uncharacterized protein</fullName>
    </submittedName>
</protein>
<name>A0AAE4DJC7_9ENTR</name>
<reference evidence="2" key="1">
    <citation type="submission" date="2022-12" db="EMBL/GenBank/DDBJ databases">
        <title>NDM-1 containing novel ST 2018 Pseudenterobacter timonensis.</title>
        <authorList>
            <person name="Halder G."/>
            <person name="Mandal S."/>
            <person name="Dutta S."/>
        </authorList>
    </citation>
    <scope>NUCLEOTIDE SEQUENCE</scope>
    <source>
        <strain evidence="2">CNCI147</strain>
    </source>
</reference>
<organism evidence="2 3">
    <name type="scientific">Pseudenterobacter timonensis</name>
    <dbReference type="NCBI Taxonomy" id="1755099"/>
    <lineage>
        <taxon>Bacteria</taxon>
        <taxon>Pseudomonadati</taxon>
        <taxon>Pseudomonadota</taxon>
        <taxon>Gammaproteobacteria</taxon>
        <taxon>Enterobacterales</taxon>
        <taxon>Enterobacteriaceae</taxon>
        <taxon>Pseudenterobacter</taxon>
    </lineage>
</organism>
<dbReference type="EMBL" id="JAQGEC010000001">
    <property type="protein sequence ID" value="MDR9888827.1"/>
    <property type="molecule type" value="Genomic_DNA"/>
</dbReference>
<feature type="compositionally biased region" description="Basic and acidic residues" evidence="1">
    <location>
        <begin position="909"/>
        <end position="918"/>
    </location>
</feature>
<evidence type="ECO:0000256" key="1">
    <source>
        <dbReference type="SAM" id="MobiDB-lite"/>
    </source>
</evidence>
<feature type="compositionally biased region" description="Low complexity" evidence="1">
    <location>
        <begin position="9"/>
        <end position="20"/>
    </location>
</feature>
<proteinExistence type="predicted"/>
<gene>
    <name evidence="2" type="ORF">O7047_01045</name>
</gene>
<comment type="caution">
    <text evidence="2">The sequence shown here is derived from an EMBL/GenBank/DDBJ whole genome shotgun (WGS) entry which is preliminary data.</text>
</comment>
<accession>A0AAE4DJC7</accession>
<dbReference type="AlphaFoldDB" id="A0AAE4DJC7"/>
<dbReference type="RefSeq" id="WP_063930643.1">
    <property type="nucleotide sequence ID" value="NZ_JAQGEC010000001.1"/>
</dbReference>
<dbReference type="Proteomes" id="UP001248822">
    <property type="component" value="Unassembled WGS sequence"/>
</dbReference>
<evidence type="ECO:0000313" key="3">
    <source>
        <dbReference type="Proteomes" id="UP001248822"/>
    </source>
</evidence>